<accession>U4LE14</accession>
<dbReference type="InterPro" id="IPR000014">
    <property type="entry name" value="PAS"/>
</dbReference>
<evidence type="ECO:0000259" key="12">
    <source>
        <dbReference type="PROSITE" id="PS50110"/>
    </source>
</evidence>
<feature type="domain" description="Response regulatory" evidence="12">
    <location>
        <begin position="881"/>
        <end position="1051"/>
    </location>
</feature>
<dbReference type="InterPro" id="IPR013655">
    <property type="entry name" value="PAS_fold_3"/>
</dbReference>
<proteinExistence type="predicted"/>
<evidence type="ECO:0000313" key="15">
    <source>
        <dbReference type="EMBL" id="CCX30329.1"/>
    </source>
</evidence>
<dbReference type="CDD" id="cd16922">
    <property type="entry name" value="HATPase_EvgS-ArcB-TorS-like"/>
    <property type="match status" value="1"/>
</dbReference>
<dbReference type="SUPFAM" id="SSF55785">
    <property type="entry name" value="PYP-like sensor domain (PAS domain)"/>
    <property type="match status" value="1"/>
</dbReference>
<evidence type="ECO:0000256" key="5">
    <source>
        <dbReference type="ARBA" id="ARBA00022741"/>
    </source>
</evidence>
<dbReference type="PRINTS" id="PR00344">
    <property type="entry name" value="BCTRLSENSOR"/>
</dbReference>
<evidence type="ECO:0000256" key="1">
    <source>
        <dbReference type="ARBA" id="ARBA00000085"/>
    </source>
</evidence>
<dbReference type="SMART" id="SM00086">
    <property type="entry name" value="PAC"/>
    <property type="match status" value="1"/>
</dbReference>
<dbReference type="InterPro" id="IPR036890">
    <property type="entry name" value="HATPase_C_sf"/>
</dbReference>
<evidence type="ECO:0000259" key="11">
    <source>
        <dbReference type="PROSITE" id="PS50109"/>
    </source>
</evidence>
<evidence type="ECO:0000259" key="13">
    <source>
        <dbReference type="PROSITE" id="PS50112"/>
    </source>
</evidence>
<gene>
    <name evidence="15" type="ORF">PCON_08526</name>
</gene>
<evidence type="ECO:0000256" key="7">
    <source>
        <dbReference type="ARBA" id="ARBA00022840"/>
    </source>
</evidence>
<dbReference type="InterPro" id="IPR011006">
    <property type="entry name" value="CheY-like_superfamily"/>
</dbReference>
<dbReference type="InterPro" id="IPR001789">
    <property type="entry name" value="Sig_transdc_resp-reg_receiver"/>
</dbReference>
<dbReference type="Proteomes" id="UP000018144">
    <property type="component" value="Unassembled WGS sequence"/>
</dbReference>
<dbReference type="Gene3D" id="3.40.50.2300">
    <property type="match status" value="1"/>
</dbReference>
<dbReference type="SUPFAM" id="SSF47384">
    <property type="entry name" value="Homodimeric domain of signal transducing histidine kinase"/>
    <property type="match status" value="1"/>
</dbReference>
<comment type="catalytic activity">
    <reaction evidence="1">
        <text>ATP + protein L-histidine = ADP + protein N-phospho-L-histidine.</text>
        <dbReference type="EC" id="2.7.13.3"/>
    </reaction>
</comment>
<evidence type="ECO:0000256" key="8">
    <source>
        <dbReference type="ARBA" id="ARBA00023012"/>
    </source>
</evidence>
<dbReference type="GO" id="GO:0005524">
    <property type="term" value="F:ATP binding"/>
    <property type="evidence" value="ECO:0007669"/>
    <property type="project" value="UniProtKB-KW"/>
</dbReference>
<reference evidence="15 16" key="1">
    <citation type="journal article" date="2013" name="PLoS Genet.">
        <title>The genome and development-dependent transcriptomes of Pyronema confluens: a window into fungal evolution.</title>
        <authorList>
            <person name="Traeger S."/>
            <person name="Altegoer F."/>
            <person name="Freitag M."/>
            <person name="Gabaldon T."/>
            <person name="Kempken F."/>
            <person name="Kumar A."/>
            <person name="Marcet-Houben M."/>
            <person name="Poggeler S."/>
            <person name="Stajich J.E."/>
            <person name="Nowrousian M."/>
        </authorList>
    </citation>
    <scope>NUCLEOTIDE SEQUENCE [LARGE SCALE GENOMIC DNA]</scope>
    <source>
        <strain evidence="16">CBS 100304</strain>
        <tissue evidence="15">Vegetative mycelium</tissue>
    </source>
</reference>
<evidence type="ECO:0000256" key="9">
    <source>
        <dbReference type="PROSITE-ProRule" id="PRU00169"/>
    </source>
</evidence>
<dbReference type="CDD" id="cd00082">
    <property type="entry name" value="HisKA"/>
    <property type="match status" value="1"/>
</dbReference>
<dbReference type="PROSITE" id="PS50110">
    <property type="entry name" value="RESPONSE_REGULATORY"/>
    <property type="match status" value="1"/>
</dbReference>
<keyword evidence="5" id="KW-0547">Nucleotide-binding</keyword>
<dbReference type="Gene3D" id="3.30.450.20">
    <property type="entry name" value="PAS domain"/>
    <property type="match status" value="2"/>
</dbReference>
<keyword evidence="4" id="KW-0808">Transferase</keyword>
<keyword evidence="8" id="KW-0902">Two-component regulatory system</keyword>
<evidence type="ECO:0000256" key="4">
    <source>
        <dbReference type="ARBA" id="ARBA00022679"/>
    </source>
</evidence>
<evidence type="ECO:0000256" key="6">
    <source>
        <dbReference type="ARBA" id="ARBA00022777"/>
    </source>
</evidence>
<dbReference type="PROSITE" id="PS50112">
    <property type="entry name" value="PAS"/>
    <property type="match status" value="1"/>
</dbReference>
<dbReference type="SUPFAM" id="SSF55874">
    <property type="entry name" value="ATPase domain of HSP90 chaperone/DNA topoisomerase II/histidine kinase"/>
    <property type="match status" value="1"/>
</dbReference>
<dbReference type="CDD" id="cd00130">
    <property type="entry name" value="PAS"/>
    <property type="match status" value="1"/>
</dbReference>
<feature type="modified residue" description="4-aspartylphosphate" evidence="9">
    <location>
        <position position="948"/>
    </location>
</feature>
<evidence type="ECO:0000256" key="2">
    <source>
        <dbReference type="ARBA" id="ARBA00012438"/>
    </source>
</evidence>
<keyword evidence="3 9" id="KW-0597">Phosphoprotein</keyword>
<dbReference type="eggNOG" id="KOG0519">
    <property type="taxonomic scope" value="Eukaryota"/>
</dbReference>
<evidence type="ECO:0000313" key="16">
    <source>
        <dbReference type="Proteomes" id="UP000018144"/>
    </source>
</evidence>
<dbReference type="InterPro" id="IPR000700">
    <property type="entry name" value="PAS-assoc_C"/>
</dbReference>
<dbReference type="InterPro" id="IPR036097">
    <property type="entry name" value="HisK_dim/P_sf"/>
</dbReference>
<dbReference type="AlphaFoldDB" id="U4LE14"/>
<dbReference type="EMBL" id="HF935439">
    <property type="protein sequence ID" value="CCX30329.1"/>
    <property type="molecule type" value="Genomic_DNA"/>
</dbReference>
<dbReference type="Pfam" id="PF00072">
    <property type="entry name" value="Response_reg"/>
    <property type="match status" value="1"/>
</dbReference>
<name>U4LE14_PYROM</name>
<dbReference type="Pfam" id="PF08447">
    <property type="entry name" value="PAS_3"/>
    <property type="match status" value="1"/>
</dbReference>
<dbReference type="PANTHER" id="PTHR45339:SF1">
    <property type="entry name" value="HYBRID SIGNAL TRANSDUCTION HISTIDINE KINASE J"/>
    <property type="match status" value="1"/>
</dbReference>
<dbReference type="Pfam" id="PF00512">
    <property type="entry name" value="HisKA"/>
    <property type="match status" value="1"/>
</dbReference>
<dbReference type="InterPro" id="IPR005467">
    <property type="entry name" value="His_kinase_dom"/>
</dbReference>
<feature type="region of interest" description="Disordered" evidence="10">
    <location>
        <begin position="847"/>
        <end position="872"/>
    </location>
</feature>
<dbReference type="FunFam" id="3.30.565.10:FF:000010">
    <property type="entry name" value="Sensor histidine kinase RcsC"/>
    <property type="match status" value="1"/>
</dbReference>
<dbReference type="STRING" id="1076935.U4LE14"/>
<dbReference type="InterPro" id="IPR004358">
    <property type="entry name" value="Sig_transdc_His_kin-like_C"/>
</dbReference>
<keyword evidence="7" id="KW-0067">ATP-binding</keyword>
<dbReference type="Gene3D" id="3.30.565.10">
    <property type="entry name" value="Histidine kinase-like ATPase, C-terminal domain"/>
    <property type="match status" value="1"/>
</dbReference>
<dbReference type="SMART" id="SM00448">
    <property type="entry name" value="REC"/>
    <property type="match status" value="1"/>
</dbReference>
<protein>
    <recommendedName>
        <fullName evidence="2">histidine kinase</fullName>
        <ecNumber evidence="2">2.7.13.3</ecNumber>
    </recommendedName>
</protein>
<dbReference type="Gene3D" id="1.10.287.130">
    <property type="match status" value="1"/>
</dbReference>
<dbReference type="NCBIfam" id="TIGR00229">
    <property type="entry name" value="sensory_box"/>
    <property type="match status" value="1"/>
</dbReference>
<keyword evidence="16" id="KW-1185">Reference proteome</keyword>
<dbReference type="PROSITE" id="PS50113">
    <property type="entry name" value="PAC"/>
    <property type="match status" value="1"/>
</dbReference>
<keyword evidence="6" id="KW-0418">Kinase</keyword>
<dbReference type="SUPFAM" id="SSF52172">
    <property type="entry name" value="CheY-like"/>
    <property type="match status" value="1"/>
</dbReference>
<evidence type="ECO:0000256" key="10">
    <source>
        <dbReference type="SAM" id="MobiDB-lite"/>
    </source>
</evidence>
<dbReference type="FunFam" id="1.10.287.130:FF:000002">
    <property type="entry name" value="Two-component osmosensing histidine kinase"/>
    <property type="match status" value="1"/>
</dbReference>
<dbReference type="EC" id="2.7.13.3" evidence="2"/>
<feature type="domain" description="PAS" evidence="13">
    <location>
        <begin position="310"/>
        <end position="354"/>
    </location>
</feature>
<dbReference type="Pfam" id="PF02518">
    <property type="entry name" value="HATPase_c"/>
    <property type="match status" value="1"/>
</dbReference>
<organism evidence="15 16">
    <name type="scientific">Pyronema omphalodes (strain CBS 100304)</name>
    <name type="common">Pyronema confluens</name>
    <dbReference type="NCBI Taxonomy" id="1076935"/>
    <lineage>
        <taxon>Eukaryota</taxon>
        <taxon>Fungi</taxon>
        <taxon>Dikarya</taxon>
        <taxon>Ascomycota</taxon>
        <taxon>Pezizomycotina</taxon>
        <taxon>Pezizomycetes</taxon>
        <taxon>Pezizales</taxon>
        <taxon>Pyronemataceae</taxon>
        <taxon>Pyronema</taxon>
    </lineage>
</organism>
<dbReference type="InterPro" id="IPR035965">
    <property type="entry name" value="PAS-like_dom_sf"/>
</dbReference>
<dbReference type="CDD" id="cd17546">
    <property type="entry name" value="REC_hyHK_CKI1_RcsC-like"/>
    <property type="match status" value="1"/>
</dbReference>
<dbReference type="InterPro" id="IPR001610">
    <property type="entry name" value="PAC"/>
</dbReference>
<dbReference type="OrthoDB" id="60033at2759"/>
<sequence length="1071" mass="119120">MTETRAFESSLAMRALQFLPVPLLVLSSQKHIVLASEAMGDLLGYVGHVTHERGVSCSNESRRACSQRRDMTSTFRGKYLTDLGIELFGEDRSLRTTSWDVLLDSIINDGRPGFEATHSGDLRVAVHVQHVGEAPNGRCKLERPARIAEMVISPWNGEDNKRYLSVTFGCVSQWEPLESLKDIGDLIAGGKSFSAESSFAHSAQVPNGKANGSPFMSACCSLKLPREMAMIDASQPMSPTTEAPGGRTNRHIDLIIERMLSGRQSSLIEPAVEHVHEESEHGEADPAAEQIVPTTPAEDERIAEITRRLDDTEFRDFCDCIPRMIWTATSRGEYIYFSKRYYEYTGLSPEDCLGFEDFTSLTEKWKHSLATGESYSAEYRFKRHDDEYRWMLGRALPLRDPETAEIIRWYGTATDIHDMVEARTAEQFTREQLAEALTHAELTLWAVDRERKFTLLEGGIIWQTRDNPSYYIGRDIKEIFDEIDPDDQYHHVFLEPIDRLLRGEMAEDFTEAELDGHWFRTKYVPLYKGPNGSNDAKHVTGIIGLSMDMTKMHATELELRERERQNRILLANENAAKEASKLKSDFLASMSHEIRTPIAGVVGMCEILLDTMLSTEQRELAEGIQRSANALLTVINDILDLSKVESGKMDIEYVQFNLSLVIRDVVKMLSFEAERKKLLFVFETRFPCKGDLIVMGDPGRVRQILANLLSNALKFTHRGSVTLVATTQSEDDGTMDIHFVVEDTGIGILETDQCRLFQPFTQADSSTARKFGGTGLGLSICQKLVSLMGGTIGLSSKAGVGTKAYFTIPFKKTGKNNCFNPGFDLIPERLQSDTSVNVTPQKFISPIEATSNTPLSGTSQTSSPDMESKLAPDLAERRKRHVLVVDDNEINQQIAIRLIKKLNFTVSAVSNGLECLNFIKASTFLPSSHDGTSTLPPSQRRPDVILMDVQMPELDGYAATRAIRSGKLTPGEALADASEAPVGGPAGGPGVGLVGEAKFEASSWLSTVPIVALTASAIKGDREKCRDAGMDDYLSKPVLGHMLEKMLVKWCLREGNQRGKSRFELEDSDDF</sequence>
<feature type="compositionally biased region" description="Polar residues" evidence="10">
    <location>
        <begin position="847"/>
        <end position="865"/>
    </location>
</feature>
<feature type="domain" description="PAC" evidence="14">
    <location>
        <begin position="375"/>
        <end position="428"/>
    </location>
</feature>
<dbReference type="GO" id="GO:0000155">
    <property type="term" value="F:phosphorelay sensor kinase activity"/>
    <property type="evidence" value="ECO:0007669"/>
    <property type="project" value="InterPro"/>
</dbReference>
<feature type="domain" description="Histidine kinase" evidence="11">
    <location>
        <begin position="589"/>
        <end position="812"/>
    </location>
</feature>
<dbReference type="PROSITE" id="PS50109">
    <property type="entry name" value="HIS_KIN"/>
    <property type="match status" value="1"/>
</dbReference>
<dbReference type="InterPro" id="IPR003661">
    <property type="entry name" value="HisK_dim/P_dom"/>
</dbReference>
<dbReference type="SMART" id="SM00388">
    <property type="entry name" value="HisKA"/>
    <property type="match status" value="1"/>
</dbReference>
<dbReference type="SMART" id="SM00387">
    <property type="entry name" value="HATPase_c"/>
    <property type="match status" value="1"/>
</dbReference>
<dbReference type="OMA" id="PVPCIYL"/>
<dbReference type="InterPro" id="IPR003594">
    <property type="entry name" value="HATPase_dom"/>
</dbReference>
<evidence type="ECO:0000256" key="3">
    <source>
        <dbReference type="ARBA" id="ARBA00022553"/>
    </source>
</evidence>
<evidence type="ECO:0000259" key="14">
    <source>
        <dbReference type="PROSITE" id="PS50113"/>
    </source>
</evidence>
<dbReference type="PANTHER" id="PTHR45339">
    <property type="entry name" value="HYBRID SIGNAL TRANSDUCTION HISTIDINE KINASE J"/>
    <property type="match status" value="1"/>
</dbReference>